<reference evidence="2 3" key="1">
    <citation type="journal article" date="2017" name="G3 (Bethesda)">
        <title>First Draft Genome Sequence of the Pathogenic Fungus Lomentospora prolificans (Formerly Scedosporium prolificans).</title>
        <authorList>
            <person name="Luo R."/>
            <person name="Zimin A."/>
            <person name="Workman R."/>
            <person name="Fan Y."/>
            <person name="Pertea G."/>
            <person name="Grossman N."/>
            <person name="Wear M.P."/>
            <person name="Jia B."/>
            <person name="Miller H."/>
            <person name="Casadevall A."/>
            <person name="Timp W."/>
            <person name="Zhang S.X."/>
            <person name="Salzberg S.L."/>
        </authorList>
    </citation>
    <scope>NUCLEOTIDE SEQUENCE [LARGE SCALE GENOMIC DNA]</scope>
    <source>
        <strain evidence="2 3">JHH-5317</strain>
    </source>
</reference>
<evidence type="ECO:0008006" key="4">
    <source>
        <dbReference type="Google" id="ProtNLM"/>
    </source>
</evidence>
<dbReference type="InParanoid" id="A0A2N3MY53"/>
<protein>
    <recommendedName>
        <fullName evidence="4">Reverse transcriptase domain-containing protein</fullName>
    </recommendedName>
</protein>
<dbReference type="PANTHER" id="PTHR37015:SF2">
    <property type="entry name" value="REVERSE TRANSCRIPTASE DOMAIN-CONTAINING PROTEIN"/>
    <property type="match status" value="1"/>
</dbReference>
<sequence length="1004" mass="113051">MASSGSVFSQTLQEITTTKLEELSKRYASYEKSKSTLLAALEAAKTPIDRLELLSKGVKQCLSLAVDKHGEIVGGQTKHPGLEKKLKNLDRFFAQARYDPSVSNDMMKAWEASLIEHLDTQSLKFQYASLYGQLVSEWLSTEQSAQRRAPGTGDSGAADSAARKEKLEMRKAWEAVVFSESGVNPDQVSGYLDGTFGQDRPNREQVLRALKTLRDRVAAFENTMNRPNQFTQDTLTWTINGLLTSGILSPDQRDVLRDFKANPIILAEVADVLNMRLAALDSWSWGDMVGVEQDRLISGIYNIRMHEDILQAIFLQFIGVQWSVLFKDLFRVFRKTKGAWKFKGKDVPLAKRRRLQQQLGGALHSSNSLQARRHGIYTGGYFVSNLLTRHDQQRAGTEGEHEVEYGRRPAPSQAPLPKNQQMQQQMTQQMQQQMNQQRAQQMAQQRHFQQKSQMRPAAQMAASDPSSFGSSNSFGMSAGFSPKYGMPSDLDEESDGDWESDHGPEDMKPFALKQEILHLLATEIALNTKLHGEITAFHCVFERWNSLLPHETILSFLRFWGVSPSWLGFFSKFLKAPLKWMDAEEGTPVRERRRGAPASHVLTELFGEAVLFGLDFAVNQATSGNVLWRVQDDLWFWSPEHNNAIEAWKVVEEFVAVIGVPIDGTKTGSVRISDNPDVALPLGESLPEGDIRWGFLALSPETGRFDIDQSLVDTHIEDLLKQLQEKEKSVFSFVQTWNSYASTFFSSNFGIPANCFGRGHVDKMLETHHRIQKRIFSALTEGSDQPSASIADYLKKILRDRFGAKDVPDGFLYFPAELGGLDLKSPFITLLQIRDDVLESTDETFAALAKSERDAYQNALQAFISGKTSKKRAFGGQMAIAPPETEAFLSFEDYVLYREEFDFRHPFQVKDAFNQLMKKPTEQSIDLSQSPEIQAAVAQIMQTSTSPSVAAKLLKLKEPYWKWVMIMYGQEIFGRFGGLNIVEPGLLPMGMVSIFKESKVQWSA</sequence>
<evidence type="ECO:0000313" key="3">
    <source>
        <dbReference type="Proteomes" id="UP000233524"/>
    </source>
</evidence>
<dbReference type="AlphaFoldDB" id="A0A2N3MY53"/>
<dbReference type="STRING" id="41688.A0A2N3MY53"/>
<evidence type="ECO:0000256" key="1">
    <source>
        <dbReference type="SAM" id="MobiDB-lite"/>
    </source>
</evidence>
<comment type="caution">
    <text evidence="2">The sequence shown here is derived from an EMBL/GenBank/DDBJ whole genome shotgun (WGS) entry which is preliminary data.</text>
</comment>
<dbReference type="Proteomes" id="UP000233524">
    <property type="component" value="Unassembled WGS sequence"/>
</dbReference>
<dbReference type="OrthoDB" id="74545at2759"/>
<organism evidence="2 3">
    <name type="scientific">Lomentospora prolificans</name>
    <dbReference type="NCBI Taxonomy" id="41688"/>
    <lineage>
        <taxon>Eukaryota</taxon>
        <taxon>Fungi</taxon>
        <taxon>Dikarya</taxon>
        <taxon>Ascomycota</taxon>
        <taxon>Pezizomycotina</taxon>
        <taxon>Sordariomycetes</taxon>
        <taxon>Hypocreomycetidae</taxon>
        <taxon>Microascales</taxon>
        <taxon>Microascaceae</taxon>
        <taxon>Lomentospora</taxon>
    </lineage>
</organism>
<feature type="compositionally biased region" description="Basic and acidic residues" evidence="1">
    <location>
        <begin position="391"/>
        <end position="407"/>
    </location>
</feature>
<feature type="compositionally biased region" description="Low complexity" evidence="1">
    <location>
        <begin position="461"/>
        <end position="481"/>
    </location>
</feature>
<dbReference type="EMBL" id="NLAX01001623">
    <property type="protein sequence ID" value="PKS05105.1"/>
    <property type="molecule type" value="Genomic_DNA"/>
</dbReference>
<feature type="region of interest" description="Disordered" evidence="1">
    <location>
        <begin position="391"/>
        <end position="506"/>
    </location>
</feature>
<feature type="compositionally biased region" description="Acidic residues" evidence="1">
    <location>
        <begin position="489"/>
        <end position="498"/>
    </location>
</feature>
<evidence type="ECO:0000313" key="2">
    <source>
        <dbReference type="EMBL" id="PKS05105.1"/>
    </source>
</evidence>
<name>A0A2N3MY53_9PEZI</name>
<proteinExistence type="predicted"/>
<dbReference type="VEuPathDB" id="FungiDB:jhhlp_008472"/>
<gene>
    <name evidence="2" type="ORF">jhhlp_008472</name>
</gene>
<keyword evidence="3" id="KW-1185">Reference proteome</keyword>
<dbReference type="PANTHER" id="PTHR37015">
    <property type="entry name" value="REVERSE TRANSCRIPTASE DOMAIN-CONTAINING PROTEIN"/>
    <property type="match status" value="1"/>
</dbReference>
<accession>A0A2N3MY53</accession>
<feature type="compositionally biased region" description="Low complexity" evidence="1">
    <location>
        <begin position="420"/>
        <end position="447"/>
    </location>
</feature>